<keyword evidence="2" id="KW-1185">Reference proteome</keyword>
<dbReference type="EMBL" id="CAJVQB010039462">
    <property type="protein sequence ID" value="CAG8827408.1"/>
    <property type="molecule type" value="Genomic_DNA"/>
</dbReference>
<evidence type="ECO:0000313" key="2">
    <source>
        <dbReference type="Proteomes" id="UP000789901"/>
    </source>
</evidence>
<protein>
    <submittedName>
        <fullName evidence="1">8836_t:CDS:1</fullName>
    </submittedName>
</protein>
<gene>
    <name evidence="1" type="ORF">GMARGA_LOCUS29396</name>
</gene>
<reference evidence="1 2" key="1">
    <citation type="submission" date="2021-06" db="EMBL/GenBank/DDBJ databases">
        <authorList>
            <person name="Kallberg Y."/>
            <person name="Tangrot J."/>
            <person name="Rosling A."/>
        </authorList>
    </citation>
    <scope>NUCLEOTIDE SEQUENCE [LARGE SCALE GENOMIC DNA]</scope>
    <source>
        <strain evidence="1 2">120-4 pot B 10/14</strain>
    </source>
</reference>
<evidence type="ECO:0000313" key="1">
    <source>
        <dbReference type="EMBL" id="CAG8827408.1"/>
    </source>
</evidence>
<proteinExistence type="predicted"/>
<accession>A0ABN7WD68</accession>
<sequence length="143" mass="16030">LDNQNDFSSLPDSNEDLMLDKSLAKETSTKKISQKKKVLSDSYIVGLKNDSSAIEKNTSSINRFKEPLLHNNAQCAQTLFDTSRKEANLEKLMKDTEKLASIYLSLLQLEETCAKSFKGIPKELLSAPLLANSQLLEPCYMLE</sequence>
<organism evidence="1 2">
    <name type="scientific">Gigaspora margarita</name>
    <dbReference type="NCBI Taxonomy" id="4874"/>
    <lineage>
        <taxon>Eukaryota</taxon>
        <taxon>Fungi</taxon>
        <taxon>Fungi incertae sedis</taxon>
        <taxon>Mucoromycota</taxon>
        <taxon>Glomeromycotina</taxon>
        <taxon>Glomeromycetes</taxon>
        <taxon>Diversisporales</taxon>
        <taxon>Gigasporaceae</taxon>
        <taxon>Gigaspora</taxon>
    </lineage>
</organism>
<feature type="non-terminal residue" evidence="1">
    <location>
        <position position="1"/>
    </location>
</feature>
<name>A0ABN7WD68_GIGMA</name>
<dbReference type="Proteomes" id="UP000789901">
    <property type="component" value="Unassembled WGS sequence"/>
</dbReference>
<comment type="caution">
    <text evidence="1">The sequence shown here is derived from an EMBL/GenBank/DDBJ whole genome shotgun (WGS) entry which is preliminary data.</text>
</comment>